<dbReference type="RefSeq" id="XP_049139809.1">
    <property type="nucleotide sequence ID" value="XM_049282666.1"/>
</dbReference>
<feature type="compositionally biased region" description="Polar residues" evidence="1">
    <location>
        <begin position="73"/>
        <end position="83"/>
    </location>
</feature>
<protein>
    <submittedName>
        <fullName evidence="2">Uncharacterized protein</fullName>
    </submittedName>
</protein>
<dbReference type="KEGG" id="clup:CLUP02_03647"/>
<dbReference type="GeneID" id="73337676"/>
<proteinExistence type="predicted"/>
<dbReference type="AlphaFoldDB" id="A0A9Q8WCY2"/>
<organism evidence="2 3">
    <name type="scientific">Colletotrichum lupini</name>
    <dbReference type="NCBI Taxonomy" id="145971"/>
    <lineage>
        <taxon>Eukaryota</taxon>
        <taxon>Fungi</taxon>
        <taxon>Dikarya</taxon>
        <taxon>Ascomycota</taxon>
        <taxon>Pezizomycotina</taxon>
        <taxon>Sordariomycetes</taxon>
        <taxon>Hypocreomycetidae</taxon>
        <taxon>Glomerellales</taxon>
        <taxon>Glomerellaceae</taxon>
        <taxon>Colletotrichum</taxon>
        <taxon>Colletotrichum acutatum species complex</taxon>
    </lineage>
</organism>
<evidence type="ECO:0000313" key="3">
    <source>
        <dbReference type="Proteomes" id="UP000830671"/>
    </source>
</evidence>
<evidence type="ECO:0000256" key="1">
    <source>
        <dbReference type="SAM" id="MobiDB-lite"/>
    </source>
</evidence>
<dbReference type="Proteomes" id="UP000830671">
    <property type="component" value="Chromosome 2"/>
</dbReference>
<keyword evidence="3" id="KW-1185">Reference proteome</keyword>
<evidence type="ECO:0000313" key="2">
    <source>
        <dbReference type="EMBL" id="UQC78172.1"/>
    </source>
</evidence>
<name>A0A9Q8WCY2_9PEZI</name>
<sequence length="83" mass="8927">MFLHLASIFTSDMFGYIVRDGGINRPKPPVGRALAIPVIEDNLRHPARIPSAAEVESFNRLRPDRTQPGLVATGQNNCTGAGG</sequence>
<gene>
    <name evidence="2" type="ORF">CLUP02_03647</name>
</gene>
<accession>A0A9Q8WCY2</accession>
<feature type="region of interest" description="Disordered" evidence="1">
    <location>
        <begin position="64"/>
        <end position="83"/>
    </location>
</feature>
<dbReference type="EMBL" id="CP019474">
    <property type="protein sequence ID" value="UQC78172.1"/>
    <property type="molecule type" value="Genomic_DNA"/>
</dbReference>
<reference evidence="2" key="1">
    <citation type="journal article" date="2021" name="Mol. Plant Microbe Interact.">
        <title>Complete Genome Sequence of the Plant-Pathogenic Fungus Colletotrichum lupini.</title>
        <authorList>
            <person name="Baroncelli R."/>
            <person name="Pensec F."/>
            <person name="Da Lio D."/>
            <person name="Boufleur T."/>
            <person name="Vicente I."/>
            <person name="Sarrocco S."/>
            <person name="Picot A."/>
            <person name="Baraldi E."/>
            <person name="Sukno S."/>
            <person name="Thon M."/>
            <person name="Le Floch G."/>
        </authorList>
    </citation>
    <scope>NUCLEOTIDE SEQUENCE</scope>
    <source>
        <strain evidence="2">IMI 504893</strain>
    </source>
</reference>